<dbReference type="AlphaFoldDB" id="F9DXT3"/>
<name>F9DXT3_9BACL</name>
<sequence length="116" mass="13417">MSINIYDDMNKLESTLRKTDQYLAVKSAMEDVKSDEEARVLFESFREIQMNLQQKQMAGEEIAGEELEHAQKTAQLAQENPKIMSMLTAEMKLSELIEEVNRVVLKPVQDLYESFN</sequence>
<dbReference type="OrthoDB" id="9811402at2"/>
<evidence type="ECO:0000313" key="2">
    <source>
        <dbReference type="EMBL" id="EGQ20071.1"/>
    </source>
</evidence>
<accession>F9DXT3</accession>
<dbReference type="SUPFAM" id="SSF158622">
    <property type="entry name" value="YheA/YmcA-like"/>
    <property type="match status" value="1"/>
</dbReference>
<dbReference type="HOGENOM" id="CLU_140243_3_0_9"/>
<reference evidence="2 3" key="1">
    <citation type="submission" date="2011-04" db="EMBL/GenBank/DDBJ databases">
        <authorList>
            <person name="Muzny D."/>
            <person name="Qin X."/>
            <person name="Deng J."/>
            <person name="Jiang H."/>
            <person name="Liu Y."/>
            <person name="Qu J."/>
            <person name="Song X.-Z."/>
            <person name="Zhang L."/>
            <person name="Thornton R."/>
            <person name="Coyle M."/>
            <person name="Francisco L."/>
            <person name="Jackson L."/>
            <person name="Javaid M."/>
            <person name="Korchina V."/>
            <person name="Kovar C."/>
            <person name="Mata R."/>
            <person name="Mathew T."/>
            <person name="Ngo R."/>
            <person name="Nguyen L."/>
            <person name="Nguyen N."/>
            <person name="Okwuonu G."/>
            <person name="Ongeri F."/>
            <person name="Pham C."/>
            <person name="Simmons D."/>
            <person name="Wilczek-Boney K."/>
            <person name="Hale W."/>
            <person name="Jakkamsetti A."/>
            <person name="Pham P."/>
            <person name="Ruth R."/>
            <person name="San Lucas F."/>
            <person name="Warren J."/>
            <person name="Zhang J."/>
            <person name="Zhao Z."/>
            <person name="Zhou C."/>
            <person name="Zhu D."/>
            <person name="Lee S."/>
            <person name="Bess C."/>
            <person name="Blankenburg K."/>
            <person name="Forbes L."/>
            <person name="Fu Q."/>
            <person name="Gubbala S."/>
            <person name="Hirani K."/>
            <person name="Jayaseelan J.C."/>
            <person name="Lara F."/>
            <person name="Munidasa M."/>
            <person name="Palculict T."/>
            <person name="Patil S."/>
            <person name="Pu L.-L."/>
            <person name="Saada N."/>
            <person name="Tang L."/>
            <person name="Weissenberger G."/>
            <person name="Zhu Y."/>
            <person name="Hemphill L."/>
            <person name="Shang Y."/>
            <person name="Youmans B."/>
            <person name="Ayvaz T."/>
            <person name="Ross M."/>
            <person name="Santibanez J."/>
            <person name="Aqrawi P."/>
            <person name="Gross S."/>
            <person name="Joshi V."/>
            <person name="Fowler G."/>
            <person name="Nazareth L."/>
            <person name="Reid J."/>
            <person name="Worley K."/>
            <person name="Petrosino J."/>
            <person name="Highlander S."/>
            <person name="Gibbs R."/>
        </authorList>
    </citation>
    <scope>NUCLEOTIDE SEQUENCE [LARGE SCALE GENOMIC DNA]</scope>
    <source>
        <strain evidence="2 3">2681</strain>
    </source>
</reference>
<dbReference type="HAMAP" id="MF_01526">
    <property type="entry name" value="UPF0342"/>
    <property type="match status" value="1"/>
</dbReference>
<protein>
    <recommendedName>
        <fullName evidence="1">UPF0342 protein HMPREF9372_3614</fullName>
    </recommendedName>
</protein>
<dbReference type="STRING" id="759851.SAMN04244570_2604"/>
<comment type="caution">
    <text evidence="2">The sequence shown here is derived from an EMBL/GenBank/DDBJ whole genome shotgun (WGS) entry which is preliminary data.</text>
</comment>
<dbReference type="InterPro" id="IPR023378">
    <property type="entry name" value="YheA/YmcA-like_dom_sf"/>
</dbReference>
<dbReference type="InterPro" id="IPR010368">
    <property type="entry name" value="Com_YlbF"/>
</dbReference>
<comment type="similarity">
    <text evidence="1">Belongs to the UPF0342 family.</text>
</comment>
<dbReference type="Gene3D" id="1.20.1500.10">
    <property type="entry name" value="YheA/YmcA-like"/>
    <property type="match status" value="1"/>
</dbReference>
<evidence type="ECO:0000313" key="3">
    <source>
        <dbReference type="Proteomes" id="UP000005316"/>
    </source>
</evidence>
<dbReference type="Proteomes" id="UP000005316">
    <property type="component" value="Unassembled WGS sequence"/>
</dbReference>
<dbReference type="Pfam" id="PF06133">
    <property type="entry name" value="Com_YlbF"/>
    <property type="match status" value="1"/>
</dbReference>
<gene>
    <name evidence="2" type="ORF">HMPREF9372_3614</name>
</gene>
<dbReference type="EMBL" id="AFPZ01000115">
    <property type="protein sequence ID" value="EGQ20071.1"/>
    <property type="molecule type" value="Genomic_DNA"/>
</dbReference>
<dbReference type="eggNOG" id="COG3679">
    <property type="taxonomic scope" value="Bacteria"/>
</dbReference>
<evidence type="ECO:0000256" key="1">
    <source>
        <dbReference type="HAMAP-Rule" id="MF_01526"/>
    </source>
</evidence>
<organism evidence="2 3">
    <name type="scientific">Sporosarcina newyorkensis 2681</name>
    <dbReference type="NCBI Taxonomy" id="1027292"/>
    <lineage>
        <taxon>Bacteria</taxon>
        <taxon>Bacillati</taxon>
        <taxon>Bacillota</taxon>
        <taxon>Bacilli</taxon>
        <taxon>Bacillales</taxon>
        <taxon>Caryophanaceae</taxon>
        <taxon>Sporosarcina</taxon>
    </lineage>
</organism>
<proteinExistence type="inferred from homology"/>
<dbReference type="RefSeq" id="WP_009498305.1">
    <property type="nucleotide sequence ID" value="NZ_GL982998.1"/>
</dbReference>